<sequence length="74" mass="8352">MKSVEFLPYLMQNTQTVDVQVPPILTHGGIHQNKITSVALFLLRLIRITNCLGIIEAERNTLTLIVWEGHVIVT</sequence>
<comment type="caution">
    <text evidence="1">The sequence shown here is derived from an EMBL/GenBank/DDBJ whole genome shotgun (WGS) entry which is preliminary data.</text>
</comment>
<name>A0ABR0AVJ3_9CRUS</name>
<keyword evidence="2" id="KW-1185">Reference proteome</keyword>
<dbReference type="EMBL" id="JAOYFB010000039">
    <property type="protein sequence ID" value="KAK4029157.1"/>
    <property type="molecule type" value="Genomic_DNA"/>
</dbReference>
<gene>
    <name evidence="1" type="ORF">OUZ56_022167</name>
</gene>
<dbReference type="Proteomes" id="UP001234178">
    <property type="component" value="Unassembled WGS sequence"/>
</dbReference>
<reference evidence="1 2" key="1">
    <citation type="journal article" date="2023" name="Nucleic Acids Res.">
        <title>The hologenome of Daphnia magna reveals possible DNA methylation and microbiome-mediated evolution of the host genome.</title>
        <authorList>
            <person name="Chaturvedi A."/>
            <person name="Li X."/>
            <person name="Dhandapani V."/>
            <person name="Marshall H."/>
            <person name="Kissane S."/>
            <person name="Cuenca-Cambronero M."/>
            <person name="Asole G."/>
            <person name="Calvet F."/>
            <person name="Ruiz-Romero M."/>
            <person name="Marangio P."/>
            <person name="Guigo R."/>
            <person name="Rago D."/>
            <person name="Mirbahai L."/>
            <person name="Eastwood N."/>
            <person name="Colbourne J.K."/>
            <person name="Zhou J."/>
            <person name="Mallon E."/>
            <person name="Orsini L."/>
        </authorList>
    </citation>
    <scope>NUCLEOTIDE SEQUENCE [LARGE SCALE GENOMIC DNA]</scope>
    <source>
        <strain evidence="1">LRV0_1</strain>
    </source>
</reference>
<protein>
    <submittedName>
        <fullName evidence="1">Uncharacterized protein</fullName>
    </submittedName>
</protein>
<evidence type="ECO:0000313" key="2">
    <source>
        <dbReference type="Proteomes" id="UP001234178"/>
    </source>
</evidence>
<organism evidence="1 2">
    <name type="scientific">Daphnia magna</name>
    <dbReference type="NCBI Taxonomy" id="35525"/>
    <lineage>
        <taxon>Eukaryota</taxon>
        <taxon>Metazoa</taxon>
        <taxon>Ecdysozoa</taxon>
        <taxon>Arthropoda</taxon>
        <taxon>Crustacea</taxon>
        <taxon>Branchiopoda</taxon>
        <taxon>Diplostraca</taxon>
        <taxon>Cladocera</taxon>
        <taxon>Anomopoda</taxon>
        <taxon>Daphniidae</taxon>
        <taxon>Daphnia</taxon>
    </lineage>
</organism>
<accession>A0ABR0AVJ3</accession>
<evidence type="ECO:0000313" key="1">
    <source>
        <dbReference type="EMBL" id="KAK4029157.1"/>
    </source>
</evidence>
<proteinExistence type="predicted"/>